<dbReference type="Pfam" id="PF16267">
    <property type="entry name" value="DUF4920"/>
    <property type="match status" value="1"/>
</dbReference>
<dbReference type="Proteomes" id="UP000251241">
    <property type="component" value="Unassembled WGS sequence"/>
</dbReference>
<dbReference type="EMBL" id="CABWMV010000024">
    <property type="protein sequence ID" value="VXC78915.1"/>
    <property type="molecule type" value="Genomic_DNA"/>
</dbReference>
<proteinExistence type="predicted"/>
<dbReference type="InterPro" id="IPR032577">
    <property type="entry name" value="DUF4920"/>
</dbReference>
<dbReference type="Proteomes" id="UP000432350">
    <property type="component" value="Unassembled WGS sequence"/>
</dbReference>
<protein>
    <recommendedName>
        <fullName evidence="6">DUF4920 domain-containing protein</fullName>
    </recommendedName>
</protein>
<dbReference type="RefSeq" id="WP_070561720.1">
    <property type="nucleotide sequence ID" value="NZ_CP068086.1"/>
</dbReference>
<gene>
    <name evidence="2" type="ORF">NCTC11343_01120</name>
    <name evidence="3" type="ORF">SPHINGO8BC_50047</name>
</gene>
<organism evidence="2 4">
    <name type="scientific">Sphingobacterium multivorum</name>
    <dbReference type="NCBI Taxonomy" id="28454"/>
    <lineage>
        <taxon>Bacteria</taxon>
        <taxon>Pseudomonadati</taxon>
        <taxon>Bacteroidota</taxon>
        <taxon>Sphingobacteriia</taxon>
        <taxon>Sphingobacteriales</taxon>
        <taxon>Sphingobacteriaceae</taxon>
        <taxon>Sphingobacterium</taxon>
    </lineage>
</organism>
<evidence type="ECO:0000313" key="4">
    <source>
        <dbReference type="Proteomes" id="UP000251241"/>
    </source>
</evidence>
<accession>A0A2X2IRH9</accession>
<evidence type="ECO:0000256" key="1">
    <source>
        <dbReference type="SAM" id="SignalP"/>
    </source>
</evidence>
<evidence type="ECO:0008006" key="6">
    <source>
        <dbReference type="Google" id="ProtNLM"/>
    </source>
</evidence>
<evidence type="ECO:0000313" key="3">
    <source>
        <dbReference type="EMBL" id="VXC78915.1"/>
    </source>
</evidence>
<name>A0A2X2IRH9_SPHMU</name>
<accession>A0A654BHQ5</accession>
<feature type="chain" id="PRO_5036058320" description="DUF4920 domain-containing protein" evidence="1">
    <location>
        <begin position="21"/>
        <end position="159"/>
    </location>
</feature>
<reference evidence="2 4" key="1">
    <citation type="submission" date="2018-06" db="EMBL/GenBank/DDBJ databases">
        <authorList>
            <consortium name="Pathogen Informatics"/>
            <person name="Doyle S."/>
        </authorList>
    </citation>
    <scope>NUCLEOTIDE SEQUENCE [LARGE SCALE GENOMIC DNA]</scope>
    <source>
        <strain evidence="2 4">NCTC11343</strain>
    </source>
</reference>
<sequence length="159" mass="17181">MKKIVLFFALAFAVTNISLAQQKDIPGAKPGVKYGKEISASNAISVAKLEKELTQKNAFNGKVAGKVVEVCKKKGCFMTLQREGEEPITVRFKDYGFFMPADIVGKTVVVEGIAKKKEVSVASLQHAAKDLGKSQAEIDQITQPKKDISIIADGVLVVK</sequence>
<evidence type="ECO:0000313" key="2">
    <source>
        <dbReference type="EMBL" id="SPZ84578.1"/>
    </source>
</evidence>
<reference evidence="3 5" key="2">
    <citation type="submission" date="2019-10" db="EMBL/GenBank/DDBJ databases">
        <authorList>
            <person name="Karimi E."/>
        </authorList>
    </citation>
    <scope>NUCLEOTIDE SEQUENCE [LARGE SCALE GENOMIC DNA]</scope>
    <source>
        <strain evidence="3">Sphingobacterium sp. 8BC</strain>
    </source>
</reference>
<dbReference type="EMBL" id="UAUU01000002">
    <property type="protein sequence ID" value="SPZ84578.1"/>
    <property type="molecule type" value="Genomic_DNA"/>
</dbReference>
<evidence type="ECO:0000313" key="5">
    <source>
        <dbReference type="Proteomes" id="UP000432350"/>
    </source>
</evidence>
<dbReference type="AlphaFoldDB" id="A0A2X2IRH9"/>
<dbReference type="GeneID" id="97183535"/>
<feature type="signal peptide" evidence="1">
    <location>
        <begin position="1"/>
        <end position="20"/>
    </location>
</feature>
<keyword evidence="1" id="KW-0732">Signal</keyword>